<organism evidence="1 2">
    <name type="scientific">Natronosalvus hydrolyticus</name>
    <dbReference type="NCBI Taxonomy" id="2979988"/>
    <lineage>
        <taxon>Archaea</taxon>
        <taxon>Methanobacteriati</taxon>
        <taxon>Methanobacteriota</taxon>
        <taxon>Stenosarchaea group</taxon>
        <taxon>Halobacteria</taxon>
        <taxon>Halobacteriales</taxon>
        <taxon>Natrialbaceae</taxon>
        <taxon>Natronosalvus</taxon>
    </lineage>
</organism>
<evidence type="ECO:0000313" key="2">
    <source>
        <dbReference type="Proteomes" id="UP001321047"/>
    </source>
</evidence>
<protein>
    <submittedName>
        <fullName evidence="1">OsmC family protein</fullName>
    </submittedName>
</protein>
<dbReference type="InterPro" id="IPR003718">
    <property type="entry name" value="OsmC/Ohr_fam"/>
</dbReference>
<evidence type="ECO:0000313" key="1">
    <source>
        <dbReference type="EMBL" id="MCU4754478.1"/>
    </source>
</evidence>
<reference evidence="1 2" key="1">
    <citation type="submission" date="2022-09" db="EMBL/GenBank/DDBJ databases">
        <title>Enrichment on poylsaccharides allowed isolation of novel metabolic and taxonomic groups of Haloarchaea.</title>
        <authorList>
            <person name="Sorokin D.Y."/>
            <person name="Elcheninov A.G."/>
            <person name="Khizhniak T.V."/>
            <person name="Kolganova T.V."/>
            <person name="Kublanov I.V."/>
        </authorList>
    </citation>
    <scope>NUCLEOTIDE SEQUENCE [LARGE SCALE GENOMIC DNA]</scope>
    <source>
        <strain evidence="1 2">AArc-curdl1</strain>
    </source>
</reference>
<gene>
    <name evidence="1" type="ORF">OB919_21335</name>
</gene>
<dbReference type="InterPro" id="IPR015946">
    <property type="entry name" value="KH_dom-like_a/b"/>
</dbReference>
<accession>A0AAP2ZCI5</accession>
<dbReference type="InterPro" id="IPR036102">
    <property type="entry name" value="OsmC/Ohrsf"/>
</dbReference>
<comment type="caution">
    <text evidence="1">The sequence shown here is derived from an EMBL/GenBank/DDBJ whole genome shotgun (WGS) entry which is preliminary data.</text>
</comment>
<sequence length="151" mass="16457">MSKADNLERFTISAESESETKTVVETRDFEFIVDEPAALGGTNSGPNPVEYLISAWAGCLNVVVHTVSEEREIDLDSVEIEIQGDLDPRKFLGAAEDVRAGYQELQVQIEVESDADEETLNALCAEVEERCPVGDNIGNPTPTNVIIEASE</sequence>
<name>A0AAP2ZCI5_9EURY</name>
<dbReference type="RefSeq" id="WP_342810776.1">
    <property type="nucleotide sequence ID" value="NZ_JAOPJZ010000046.1"/>
</dbReference>
<keyword evidence="2" id="KW-1185">Reference proteome</keyword>
<proteinExistence type="predicted"/>
<dbReference type="Gene3D" id="3.30.300.20">
    <property type="match status" value="1"/>
</dbReference>
<dbReference type="EMBL" id="JAOPJZ010000046">
    <property type="protein sequence ID" value="MCU4754478.1"/>
    <property type="molecule type" value="Genomic_DNA"/>
</dbReference>
<dbReference type="PANTHER" id="PTHR35368">
    <property type="entry name" value="HYDROPEROXIDE REDUCTASE"/>
    <property type="match status" value="1"/>
</dbReference>
<dbReference type="PANTHER" id="PTHR35368:SF1">
    <property type="entry name" value="HYDROPEROXIDE REDUCTASE"/>
    <property type="match status" value="1"/>
</dbReference>
<dbReference type="InterPro" id="IPR052924">
    <property type="entry name" value="OsmC/Ohr_hydroprdx_reductase"/>
</dbReference>
<dbReference type="Pfam" id="PF02566">
    <property type="entry name" value="OsmC"/>
    <property type="match status" value="1"/>
</dbReference>
<dbReference type="Proteomes" id="UP001321047">
    <property type="component" value="Unassembled WGS sequence"/>
</dbReference>
<dbReference type="SUPFAM" id="SSF82784">
    <property type="entry name" value="OsmC-like"/>
    <property type="match status" value="1"/>
</dbReference>
<dbReference type="AlphaFoldDB" id="A0AAP2ZCI5"/>